<dbReference type="Pfam" id="PF02371">
    <property type="entry name" value="Transposase_20"/>
    <property type="match status" value="1"/>
</dbReference>
<evidence type="ECO:0000259" key="3">
    <source>
        <dbReference type="Pfam" id="PF02371"/>
    </source>
</evidence>
<dbReference type="OrthoDB" id="9795150at2"/>
<dbReference type="NCBIfam" id="NF033542">
    <property type="entry name" value="transpos_IS110"/>
    <property type="match status" value="1"/>
</dbReference>
<dbReference type="GO" id="GO:0006313">
    <property type="term" value="P:DNA transposition"/>
    <property type="evidence" value="ECO:0007669"/>
    <property type="project" value="InterPro"/>
</dbReference>
<dbReference type="RefSeq" id="WP_036213970.1">
    <property type="nucleotide sequence ID" value="NZ_AVPT01000075.1"/>
</dbReference>
<dbReference type="EMBL" id="AVPT01000075">
    <property type="protein sequence ID" value="KGM51407.1"/>
    <property type="molecule type" value="Genomic_DNA"/>
</dbReference>
<dbReference type="PANTHER" id="PTHR33055:SF13">
    <property type="entry name" value="TRANSPOSASE"/>
    <property type="match status" value="1"/>
</dbReference>
<feature type="coiled-coil region" evidence="1">
    <location>
        <begin position="122"/>
        <end position="172"/>
    </location>
</feature>
<accession>A0A0A0EQH6</accession>
<gene>
    <name evidence="4" type="ORF">N799_13675</name>
</gene>
<feature type="domain" description="Transposase IS116/IS110/IS902 C-terminal" evidence="3">
    <location>
        <begin position="186"/>
        <end position="268"/>
    </location>
</feature>
<dbReference type="Proteomes" id="UP000029989">
    <property type="component" value="Unassembled WGS sequence"/>
</dbReference>
<keyword evidence="1" id="KW-0175">Coiled coil</keyword>
<dbReference type="InterPro" id="IPR002525">
    <property type="entry name" value="Transp_IS110-like_N"/>
</dbReference>
<dbReference type="InterPro" id="IPR047650">
    <property type="entry name" value="Transpos_IS110"/>
</dbReference>
<dbReference type="AlphaFoldDB" id="A0A0A0EQH6"/>
<evidence type="ECO:0000256" key="1">
    <source>
        <dbReference type="SAM" id="Coils"/>
    </source>
</evidence>
<dbReference type="PANTHER" id="PTHR33055">
    <property type="entry name" value="TRANSPOSASE FOR INSERTION SEQUENCE ELEMENT IS1111A"/>
    <property type="match status" value="1"/>
</dbReference>
<keyword evidence="5" id="KW-1185">Reference proteome</keyword>
<dbReference type="Pfam" id="PF01548">
    <property type="entry name" value="DEDD_Tnp_IS110"/>
    <property type="match status" value="1"/>
</dbReference>
<dbReference type="GO" id="GO:0003677">
    <property type="term" value="F:DNA binding"/>
    <property type="evidence" value="ECO:0007669"/>
    <property type="project" value="InterPro"/>
</dbReference>
<organism evidence="4 5">
    <name type="scientific">Lysobacter arseniciresistens ZS79</name>
    <dbReference type="NCBI Taxonomy" id="913325"/>
    <lineage>
        <taxon>Bacteria</taxon>
        <taxon>Pseudomonadati</taxon>
        <taxon>Pseudomonadota</taxon>
        <taxon>Gammaproteobacteria</taxon>
        <taxon>Lysobacterales</taxon>
        <taxon>Lysobacteraceae</taxon>
        <taxon>Novilysobacter</taxon>
    </lineage>
</organism>
<dbReference type="InterPro" id="IPR003346">
    <property type="entry name" value="Transposase_20"/>
</dbReference>
<proteinExistence type="predicted"/>
<feature type="domain" description="Transposase IS110-like N-terminal" evidence="2">
    <location>
        <begin position="5"/>
        <end position="146"/>
    </location>
</feature>
<name>A0A0A0EQH6_9GAMM</name>
<evidence type="ECO:0000259" key="2">
    <source>
        <dbReference type="Pfam" id="PF01548"/>
    </source>
</evidence>
<sequence length="308" mass="33540">MSVFVGIDVAKASLAVAVRPSGDHFEVANDAAGHRALIERLQDLPVERIVLEATGGYERVVMAALAGMWPVVRVAPHRARAFATAMGRIAKTDPIDAAMLAHLAEVVDATPAPVESPQQRLLQGLVQRRAQLVQQRDDERRRLQQVQGEPVIASLKRQLHGLAVEIARLDKAIAQAMAEADHDRARQLQAVPGIGPVTAATLIAFLPELGQLERRQIAALVGVAPYNVDSGAKRGQRRIRGGRAGVRRVLYMAAWSAIRTQPDLKGRYLALRARGKCAKVALVACMRSFLGRLNAMVRDGTPWRMQPI</sequence>
<protein>
    <submittedName>
        <fullName evidence="4">Transposase</fullName>
    </submittedName>
</protein>
<comment type="caution">
    <text evidence="4">The sequence shown here is derived from an EMBL/GenBank/DDBJ whole genome shotgun (WGS) entry which is preliminary data.</text>
</comment>
<evidence type="ECO:0000313" key="4">
    <source>
        <dbReference type="EMBL" id="KGM51407.1"/>
    </source>
</evidence>
<evidence type="ECO:0000313" key="5">
    <source>
        <dbReference type="Proteomes" id="UP000029989"/>
    </source>
</evidence>
<dbReference type="GO" id="GO:0004803">
    <property type="term" value="F:transposase activity"/>
    <property type="evidence" value="ECO:0007669"/>
    <property type="project" value="InterPro"/>
</dbReference>
<reference evidence="4 5" key="1">
    <citation type="journal article" date="2015" name="Stand. Genomic Sci.">
        <title>Genomic information of the arsenic-resistant bacterium Lysobacter arseniciresistens type strain ZS79(T) and comparison of Lysobacter draft genomes.</title>
        <authorList>
            <person name="Liu L."/>
            <person name="Zhang S."/>
            <person name="Luo M."/>
            <person name="Wang G."/>
        </authorList>
    </citation>
    <scope>NUCLEOTIDE SEQUENCE [LARGE SCALE GENOMIC DNA]</scope>
    <source>
        <strain evidence="4 5">ZS79</strain>
    </source>
</reference>
<dbReference type="eggNOG" id="COG3547">
    <property type="taxonomic scope" value="Bacteria"/>
</dbReference>